<dbReference type="PROSITE" id="PS51379">
    <property type="entry name" value="4FE4S_FER_2"/>
    <property type="match status" value="2"/>
</dbReference>
<evidence type="ECO:0000259" key="4">
    <source>
        <dbReference type="PROSITE" id="PS51379"/>
    </source>
</evidence>
<evidence type="ECO:0000256" key="2">
    <source>
        <dbReference type="ARBA" id="ARBA00023004"/>
    </source>
</evidence>
<gene>
    <name evidence="5" type="ORF">GM415_17540</name>
</gene>
<name>A0A6I6JLH7_9BACT</name>
<dbReference type="SUPFAM" id="SSF54862">
    <property type="entry name" value="4Fe-4S ferredoxins"/>
    <property type="match status" value="1"/>
</dbReference>
<dbReference type="Proteomes" id="UP000428328">
    <property type="component" value="Chromosome"/>
</dbReference>
<dbReference type="Gene3D" id="3.30.70.20">
    <property type="match status" value="1"/>
</dbReference>
<dbReference type="GO" id="GO:0008901">
    <property type="term" value="F:ferredoxin hydrogenase activity"/>
    <property type="evidence" value="ECO:0007669"/>
    <property type="project" value="InterPro"/>
</dbReference>
<dbReference type="InterPro" id="IPR009016">
    <property type="entry name" value="Fe_hydrogenase"/>
</dbReference>
<dbReference type="InterPro" id="IPR004108">
    <property type="entry name" value="Fe_hydrogenase_lsu_C"/>
</dbReference>
<proteinExistence type="predicted"/>
<dbReference type="Pfam" id="PF02906">
    <property type="entry name" value="Fe_hyd_lg_C"/>
    <property type="match status" value="1"/>
</dbReference>
<dbReference type="InterPro" id="IPR017900">
    <property type="entry name" value="4Fe4S_Fe_S_CS"/>
</dbReference>
<dbReference type="InterPro" id="IPR013352">
    <property type="entry name" value="Fe_hydrogenase_subset"/>
</dbReference>
<sequence length="446" mass="47727">MSGCTPKSAPAVVPADLSSIHPNKEGTMKLIEGVMYQTNAPKGIDPDEIFFVQVDATKCEACGSCEEVCASGAIQAINDEGTRQVVDPAACMNCGQCLVSCPYGAIYEGVSYVDEIFEKLKDPDTVVVSMPAPAVRYGLGECFGAATGTYVGGQMHAALRKLGFDYIWDNEFTADVTIMEEGTELIQRVQEQGKKDARPLPQFTSCCPGWVKFAETFYPDLLPNLSSCKSPIGMLGPLSKTYGAHETKTEPKKVYTVSIMPCIAKKYEGLRPELADSGFRDIDATINTRELAYMIKTAGINFNSLPSQQPDPILGDSTGAATIFGNSGGVMEAALRLAYEVLSGKKLANPDIKVVRTHEGINTADVKVPNFGTVKVAVASGLANAAKLCDEVRAGKSPYHFIEIMTCPGGCVNGGGQPLDPDVRASLFKSTVAQINRRFRARKVSA</sequence>
<evidence type="ECO:0000313" key="5">
    <source>
        <dbReference type="EMBL" id="QGY41848.1"/>
    </source>
</evidence>
<dbReference type="SUPFAM" id="SSF53920">
    <property type="entry name" value="Fe-only hydrogenase"/>
    <property type="match status" value="1"/>
</dbReference>
<feature type="domain" description="4Fe-4S ferredoxin-type" evidence="4">
    <location>
        <begin position="50"/>
        <end position="79"/>
    </location>
</feature>
<reference evidence="5 6" key="1">
    <citation type="submission" date="2019-11" db="EMBL/GenBank/DDBJ databases">
        <authorList>
            <person name="Zheng R.K."/>
            <person name="Sun C.M."/>
        </authorList>
    </citation>
    <scope>NUCLEOTIDE SEQUENCE [LARGE SCALE GENOMIC DNA]</scope>
    <source>
        <strain evidence="5 6">SRB007</strain>
    </source>
</reference>
<dbReference type="Pfam" id="PF12838">
    <property type="entry name" value="Fer4_7"/>
    <property type="match status" value="1"/>
</dbReference>
<evidence type="ECO:0000313" key="6">
    <source>
        <dbReference type="Proteomes" id="UP000428328"/>
    </source>
</evidence>
<dbReference type="NCBIfam" id="TIGR02512">
    <property type="entry name" value="FeFe_hydrog_A"/>
    <property type="match status" value="1"/>
</dbReference>
<feature type="domain" description="4Fe-4S ferredoxin-type" evidence="4">
    <location>
        <begin position="82"/>
        <end position="111"/>
    </location>
</feature>
<keyword evidence="6" id="KW-1185">Reference proteome</keyword>
<dbReference type="AlphaFoldDB" id="A0A6I6JLH7"/>
<evidence type="ECO:0000256" key="3">
    <source>
        <dbReference type="ARBA" id="ARBA00023014"/>
    </source>
</evidence>
<dbReference type="GO" id="GO:0051536">
    <property type="term" value="F:iron-sulfur cluster binding"/>
    <property type="evidence" value="ECO:0007669"/>
    <property type="project" value="UniProtKB-KW"/>
</dbReference>
<dbReference type="Gene3D" id="3.40.950.10">
    <property type="entry name" value="Fe-only Hydrogenase (Larger Subunit), Chain L, domain 3"/>
    <property type="match status" value="1"/>
</dbReference>
<accession>A0A6I6JLH7</accession>
<keyword evidence="3" id="KW-0411">Iron-sulfur</keyword>
<organism evidence="5 6">
    <name type="scientific">Pseudodesulfovibrio cashew</name>
    <dbReference type="NCBI Taxonomy" id="2678688"/>
    <lineage>
        <taxon>Bacteria</taxon>
        <taxon>Pseudomonadati</taxon>
        <taxon>Thermodesulfobacteriota</taxon>
        <taxon>Desulfovibrionia</taxon>
        <taxon>Desulfovibrionales</taxon>
        <taxon>Desulfovibrionaceae</taxon>
    </lineage>
</organism>
<dbReference type="EMBL" id="CP046400">
    <property type="protein sequence ID" value="QGY41848.1"/>
    <property type="molecule type" value="Genomic_DNA"/>
</dbReference>
<dbReference type="KEGG" id="psel:GM415_17540"/>
<dbReference type="Gene3D" id="3.40.50.1780">
    <property type="match status" value="1"/>
</dbReference>
<keyword evidence="2" id="KW-0408">Iron</keyword>
<evidence type="ECO:0000256" key="1">
    <source>
        <dbReference type="ARBA" id="ARBA00022723"/>
    </source>
</evidence>
<dbReference type="InterPro" id="IPR017896">
    <property type="entry name" value="4Fe4S_Fe-S-bd"/>
</dbReference>
<dbReference type="InterPro" id="IPR050340">
    <property type="entry name" value="Cytosolic_Fe-S_CAF"/>
</dbReference>
<dbReference type="GO" id="GO:0005506">
    <property type="term" value="F:iron ion binding"/>
    <property type="evidence" value="ECO:0007669"/>
    <property type="project" value="InterPro"/>
</dbReference>
<dbReference type="PANTHER" id="PTHR11615">
    <property type="entry name" value="NITRATE, FORMATE, IRON DEHYDROGENASE"/>
    <property type="match status" value="1"/>
</dbReference>
<dbReference type="PROSITE" id="PS00198">
    <property type="entry name" value="4FE4S_FER_1"/>
    <property type="match status" value="1"/>
</dbReference>
<protein>
    <submittedName>
        <fullName evidence="5">Iron hydrogenase</fullName>
    </submittedName>
</protein>
<keyword evidence="1" id="KW-0479">Metal-binding</keyword>